<dbReference type="AlphaFoldDB" id="A0A174DZ62"/>
<proteinExistence type="predicted"/>
<gene>
    <name evidence="1" type="ORF">ERS852471_01296</name>
</gene>
<dbReference type="RefSeq" id="WP_156334258.1">
    <property type="nucleotide sequence ID" value="NZ_CABIXQ010000007.1"/>
</dbReference>
<name>A0A174DZ62_9CLOT</name>
<organism evidence="1 2">
    <name type="scientific">Clostridium disporicum</name>
    <dbReference type="NCBI Taxonomy" id="84024"/>
    <lineage>
        <taxon>Bacteria</taxon>
        <taxon>Bacillati</taxon>
        <taxon>Bacillota</taxon>
        <taxon>Clostridia</taxon>
        <taxon>Eubacteriales</taxon>
        <taxon>Clostridiaceae</taxon>
        <taxon>Clostridium</taxon>
    </lineage>
</organism>
<evidence type="ECO:0000313" key="2">
    <source>
        <dbReference type="Proteomes" id="UP000095594"/>
    </source>
</evidence>
<accession>A0A174DZ62</accession>
<protein>
    <submittedName>
        <fullName evidence="1">Uncharacterized protein</fullName>
    </submittedName>
</protein>
<evidence type="ECO:0000313" key="1">
    <source>
        <dbReference type="EMBL" id="CUO29499.1"/>
    </source>
</evidence>
<sequence length="58" mass="6909">MNCYDLTLEYVRILDDLQRTIDKKSKAPAIDQGWLETDINKLEIRLFEIIDILKKEKV</sequence>
<reference evidence="1 2" key="1">
    <citation type="submission" date="2015-09" db="EMBL/GenBank/DDBJ databases">
        <authorList>
            <consortium name="Pathogen Informatics"/>
        </authorList>
    </citation>
    <scope>NUCLEOTIDE SEQUENCE [LARGE SCALE GENOMIC DNA]</scope>
    <source>
        <strain evidence="1 2">2789STDY5834856</strain>
    </source>
</reference>
<dbReference type="EMBL" id="CYZX01000007">
    <property type="protein sequence ID" value="CUO29499.1"/>
    <property type="molecule type" value="Genomic_DNA"/>
</dbReference>
<dbReference type="Proteomes" id="UP000095594">
    <property type="component" value="Unassembled WGS sequence"/>
</dbReference>